<organism evidence="1 2">
    <name type="scientific">Catharus ustulatus</name>
    <name type="common">Russet-backed thrush</name>
    <name type="synonym">Hylocichla ustulatus</name>
    <dbReference type="NCBI Taxonomy" id="91951"/>
    <lineage>
        <taxon>Eukaryota</taxon>
        <taxon>Metazoa</taxon>
        <taxon>Chordata</taxon>
        <taxon>Craniata</taxon>
        <taxon>Vertebrata</taxon>
        <taxon>Euteleostomi</taxon>
        <taxon>Archelosauria</taxon>
        <taxon>Archosauria</taxon>
        <taxon>Dinosauria</taxon>
        <taxon>Saurischia</taxon>
        <taxon>Theropoda</taxon>
        <taxon>Coelurosauria</taxon>
        <taxon>Aves</taxon>
        <taxon>Neognathae</taxon>
        <taxon>Neoaves</taxon>
        <taxon>Telluraves</taxon>
        <taxon>Australaves</taxon>
        <taxon>Passeriformes</taxon>
        <taxon>Turdidae</taxon>
        <taxon>Catharus</taxon>
    </lineage>
</organism>
<protein>
    <submittedName>
        <fullName evidence="1">Uncharacterized protein</fullName>
    </submittedName>
</protein>
<keyword evidence="2" id="KW-1185">Reference proteome</keyword>
<sequence>GFSPLHTLSTDPGRPRRFLTASSNQNIHSKQFFRTDKSLYQTMRLDRFQHQTDAPSFSPDTRECPFFAIELASQNSTQMDQVKLLFFTSFLIHSHHFPSIQVSTSAISAVLHCSRQQLGLRLLEQ</sequence>
<dbReference type="AlphaFoldDB" id="A0A8C3Y3D1"/>
<dbReference type="Proteomes" id="UP000694563">
    <property type="component" value="Chromosome 2"/>
</dbReference>
<evidence type="ECO:0000313" key="2">
    <source>
        <dbReference type="Proteomes" id="UP000694563"/>
    </source>
</evidence>
<reference evidence="1" key="2">
    <citation type="submission" date="2025-08" db="UniProtKB">
        <authorList>
            <consortium name="Ensembl"/>
        </authorList>
    </citation>
    <scope>IDENTIFICATION</scope>
</reference>
<reference evidence="1" key="1">
    <citation type="submission" date="2020-10" db="EMBL/GenBank/DDBJ databases">
        <title>Catharus ustulatus (Swainson's thrush) genome, bCatUst1, primary haplotype v2.</title>
        <authorList>
            <person name="Delmore K."/>
            <person name="Vafadar M."/>
            <person name="Formenti G."/>
            <person name="Chow W."/>
            <person name="Pelan S."/>
            <person name="Howe K."/>
            <person name="Rhie A."/>
            <person name="Mountcastle J."/>
            <person name="Haase B."/>
            <person name="Fedrigo O."/>
            <person name="Jarvis E.D."/>
        </authorList>
    </citation>
    <scope>NUCLEOTIDE SEQUENCE [LARGE SCALE GENOMIC DNA]</scope>
</reference>
<proteinExistence type="predicted"/>
<dbReference type="Ensembl" id="ENSCUST00005014871.1">
    <property type="protein sequence ID" value="ENSCUSP00005014309.1"/>
    <property type="gene ID" value="ENSCUSG00005009210.1"/>
</dbReference>
<reference evidence="1" key="3">
    <citation type="submission" date="2025-09" db="UniProtKB">
        <authorList>
            <consortium name="Ensembl"/>
        </authorList>
    </citation>
    <scope>IDENTIFICATION</scope>
</reference>
<name>A0A8C3Y3D1_CATUS</name>
<evidence type="ECO:0000313" key="1">
    <source>
        <dbReference type="Ensembl" id="ENSCUSP00005014309.1"/>
    </source>
</evidence>
<accession>A0A8C3Y3D1</accession>